<evidence type="ECO:0000313" key="14">
    <source>
        <dbReference type="EMBL" id="KCZ97184.1"/>
    </source>
</evidence>
<dbReference type="GO" id="GO:0005886">
    <property type="term" value="C:plasma membrane"/>
    <property type="evidence" value="ECO:0007669"/>
    <property type="project" value="UniProtKB-SubCell"/>
</dbReference>
<feature type="compositionally biased region" description="Basic and acidic residues" evidence="12">
    <location>
        <begin position="241"/>
        <end position="253"/>
    </location>
</feature>
<feature type="region of interest" description="Disordered" evidence="12">
    <location>
        <begin position="231"/>
        <end position="253"/>
    </location>
</feature>
<dbReference type="OrthoDB" id="7627620at2"/>
<gene>
    <name evidence="11" type="primary">ftsE</name>
    <name evidence="14" type="ORF">HPO_16455</name>
</gene>
<sequence>MTQLRPDIFDEAAVRLDAVTLRYDASGEILSGIDLALKPGSFSFLTGASGAGKSSLLKLLYLARPPSTGEVSLFGRPTSRLTRDQLSAMRRRIGVVFQEFRLLGHLTAYENAALPLRVMGRKEAQYRTDVEELLAWVGLGERMHKRPETLSGGEQQRVAIARAVVTQPDLLIADEPTGNVDPEMGARLMRLFIELNKRLGTTVIIASHDLGLIRQVEAPVYHLANGLLARTTPEPGKTARRRGDGIEIKAEEE</sequence>
<comment type="function">
    <text evidence="1">Part of the ABC transporter FtsEX involved in cellular division. Important for assembly or stability of the septal ring.</text>
</comment>
<keyword evidence="7 11" id="KW-0547">Nucleotide-binding</keyword>
<organism evidence="14 15">
    <name type="scientific">Hyphomonas polymorpha PS728</name>
    <dbReference type="NCBI Taxonomy" id="1280954"/>
    <lineage>
        <taxon>Bacteria</taxon>
        <taxon>Pseudomonadati</taxon>
        <taxon>Pseudomonadota</taxon>
        <taxon>Alphaproteobacteria</taxon>
        <taxon>Hyphomonadales</taxon>
        <taxon>Hyphomonadaceae</taxon>
        <taxon>Hyphomonas</taxon>
    </lineage>
</organism>
<dbReference type="Gene3D" id="3.40.50.300">
    <property type="entry name" value="P-loop containing nucleotide triphosphate hydrolases"/>
    <property type="match status" value="1"/>
</dbReference>
<reference evidence="14 15" key="1">
    <citation type="journal article" date="2014" name="Antonie Van Leeuwenhoek">
        <title>Hyphomonas beringensis sp. nov. and Hyphomonas chukchiensis sp. nov., isolated from surface seawater of the Bering Sea and Chukchi Sea.</title>
        <authorList>
            <person name="Li C."/>
            <person name="Lai Q."/>
            <person name="Li G."/>
            <person name="Dong C."/>
            <person name="Wang J."/>
            <person name="Liao Y."/>
            <person name="Shao Z."/>
        </authorList>
    </citation>
    <scope>NUCLEOTIDE SEQUENCE [LARGE SCALE GENOMIC DNA]</scope>
    <source>
        <strain evidence="14 15">PS728</strain>
    </source>
</reference>
<dbReference type="eggNOG" id="COG2884">
    <property type="taxonomic scope" value="Bacteria"/>
</dbReference>
<keyword evidence="5 11" id="KW-1003">Cell membrane</keyword>
<dbReference type="GO" id="GO:0022857">
    <property type="term" value="F:transmembrane transporter activity"/>
    <property type="evidence" value="ECO:0007669"/>
    <property type="project" value="TreeGrafter"/>
</dbReference>
<evidence type="ECO:0000256" key="2">
    <source>
        <dbReference type="ARBA" id="ARBA00004202"/>
    </source>
</evidence>
<dbReference type="InterPro" id="IPR017871">
    <property type="entry name" value="ABC_transporter-like_CS"/>
</dbReference>
<dbReference type="STRING" id="1280954.HPO_16455"/>
<dbReference type="SMART" id="SM00382">
    <property type="entry name" value="AAA"/>
    <property type="match status" value="1"/>
</dbReference>
<feature type="domain" description="ABC transporter" evidence="13">
    <location>
        <begin position="14"/>
        <end position="250"/>
    </location>
</feature>
<dbReference type="InterPro" id="IPR003593">
    <property type="entry name" value="AAA+_ATPase"/>
</dbReference>
<dbReference type="InterPro" id="IPR027417">
    <property type="entry name" value="P-loop_NTPase"/>
</dbReference>
<accession>A0A062VFA6</accession>
<evidence type="ECO:0000256" key="7">
    <source>
        <dbReference type="ARBA" id="ARBA00022741"/>
    </source>
</evidence>
<dbReference type="AlphaFoldDB" id="A0A062VFA6"/>
<comment type="similarity">
    <text evidence="3 11">Belongs to the ABC transporter superfamily.</text>
</comment>
<evidence type="ECO:0000259" key="13">
    <source>
        <dbReference type="PROSITE" id="PS50893"/>
    </source>
</evidence>
<keyword evidence="10 11" id="KW-0131">Cell cycle</keyword>
<dbReference type="Pfam" id="PF00005">
    <property type="entry name" value="ABC_tran"/>
    <property type="match status" value="1"/>
</dbReference>
<evidence type="ECO:0000256" key="1">
    <source>
        <dbReference type="ARBA" id="ARBA00002579"/>
    </source>
</evidence>
<evidence type="ECO:0000256" key="3">
    <source>
        <dbReference type="ARBA" id="ARBA00005417"/>
    </source>
</evidence>
<evidence type="ECO:0000256" key="10">
    <source>
        <dbReference type="ARBA" id="ARBA00023306"/>
    </source>
</evidence>
<dbReference type="PANTHER" id="PTHR24220:SF470">
    <property type="entry name" value="CELL DIVISION ATP-BINDING PROTEIN FTSE"/>
    <property type="match status" value="1"/>
</dbReference>
<dbReference type="InterPro" id="IPR005286">
    <property type="entry name" value="Cell_div_FtsE"/>
</dbReference>
<dbReference type="InterPro" id="IPR003439">
    <property type="entry name" value="ABC_transporter-like_ATP-bd"/>
</dbReference>
<dbReference type="PROSITE" id="PS50893">
    <property type="entry name" value="ABC_TRANSPORTER_2"/>
    <property type="match status" value="1"/>
</dbReference>
<keyword evidence="6 11" id="KW-0132">Cell division</keyword>
<dbReference type="Proteomes" id="UP000027100">
    <property type="component" value="Unassembled WGS sequence"/>
</dbReference>
<comment type="subunit">
    <text evidence="11">Homodimer. Forms a membrane-associated complex with FtsX.</text>
</comment>
<dbReference type="GO" id="GO:0016887">
    <property type="term" value="F:ATP hydrolysis activity"/>
    <property type="evidence" value="ECO:0007669"/>
    <property type="project" value="InterPro"/>
</dbReference>
<dbReference type="NCBIfam" id="TIGR02673">
    <property type="entry name" value="FtsE"/>
    <property type="match status" value="1"/>
</dbReference>
<evidence type="ECO:0000313" key="15">
    <source>
        <dbReference type="Proteomes" id="UP000027100"/>
    </source>
</evidence>
<keyword evidence="15" id="KW-1185">Reference proteome</keyword>
<evidence type="ECO:0000256" key="12">
    <source>
        <dbReference type="SAM" id="MobiDB-lite"/>
    </source>
</evidence>
<dbReference type="FunFam" id="3.40.50.300:FF:000056">
    <property type="entry name" value="Cell division ATP-binding protein FtsE"/>
    <property type="match status" value="1"/>
</dbReference>
<dbReference type="GO" id="GO:0051301">
    <property type="term" value="P:cell division"/>
    <property type="evidence" value="ECO:0007669"/>
    <property type="project" value="UniProtKB-UniRule"/>
</dbReference>
<evidence type="ECO:0000256" key="11">
    <source>
        <dbReference type="RuleBase" id="RU365094"/>
    </source>
</evidence>
<evidence type="ECO:0000256" key="5">
    <source>
        <dbReference type="ARBA" id="ARBA00022475"/>
    </source>
</evidence>
<dbReference type="PATRIC" id="fig|1280954.3.peg.3323"/>
<dbReference type="EMBL" id="ARYM01000024">
    <property type="protein sequence ID" value="KCZ97184.1"/>
    <property type="molecule type" value="Genomic_DNA"/>
</dbReference>
<dbReference type="GO" id="GO:0005524">
    <property type="term" value="F:ATP binding"/>
    <property type="evidence" value="ECO:0007669"/>
    <property type="project" value="UniProtKB-UniRule"/>
</dbReference>
<evidence type="ECO:0000256" key="9">
    <source>
        <dbReference type="ARBA" id="ARBA00023136"/>
    </source>
</evidence>
<dbReference type="PROSITE" id="PS00211">
    <property type="entry name" value="ABC_TRANSPORTER_1"/>
    <property type="match status" value="1"/>
</dbReference>
<dbReference type="RefSeq" id="WP_051612707.1">
    <property type="nucleotide sequence ID" value="NZ_ARYM01000024.1"/>
</dbReference>
<dbReference type="PANTHER" id="PTHR24220">
    <property type="entry name" value="IMPORT ATP-BINDING PROTEIN"/>
    <property type="match status" value="1"/>
</dbReference>
<keyword evidence="8 11" id="KW-0067">ATP-binding</keyword>
<evidence type="ECO:0000256" key="4">
    <source>
        <dbReference type="ARBA" id="ARBA00020019"/>
    </source>
</evidence>
<dbReference type="SUPFAM" id="SSF52540">
    <property type="entry name" value="P-loop containing nucleoside triphosphate hydrolases"/>
    <property type="match status" value="1"/>
</dbReference>
<name>A0A062VFA6_9PROT</name>
<proteinExistence type="inferred from homology"/>
<comment type="subcellular location">
    <subcellularLocation>
        <location evidence="11">Cell inner membrane</location>
        <topology evidence="11">Peripheral membrane protein</topology>
        <orientation evidence="11">Cytoplasmic side</orientation>
    </subcellularLocation>
    <subcellularLocation>
        <location evidence="2">Cell membrane</location>
        <topology evidence="2">Peripheral membrane protein</topology>
    </subcellularLocation>
</comment>
<evidence type="ECO:0000256" key="6">
    <source>
        <dbReference type="ARBA" id="ARBA00022618"/>
    </source>
</evidence>
<protein>
    <recommendedName>
        <fullName evidence="4 11">Cell division ATP-binding protein FtsE</fullName>
    </recommendedName>
</protein>
<evidence type="ECO:0000256" key="8">
    <source>
        <dbReference type="ARBA" id="ARBA00022840"/>
    </source>
</evidence>
<keyword evidence="9 11" id="KW-0472">Membrane</keyword>
<comment type="caution">
    <text evidence="14">The sequence shown here is derived from an EMBL/GenBank/DDBJ whole genome shotgun (WGS) entry which is preliminary data.</text>
</comment>
<dbReference type="InterPro" id="IPR015854">
    <property type="entry name" value="ABC_transpr_LolD-like"/>
</dbReference>